<accession>B4Q0N8</accession>
<reference evidence="3 4" key="1">
    <citation type="journal article" date="2007" name="Nature">
        <title>Evolution of genes and genomes on the Drosophila phylogeny.</title>
        <authorList>
            <consortium name="Drosophila 12 Genomes Consortium"/>
            <person name="Clark A.G."/>
            <person name="Eisen M.B."/>
            <person name="Smith D.R."/>
            <person name="Bergman C.M."/>
            <person name="Oliver B."/>
            <person name="Markow T.A."/>
            <person name="Kaufman T.C."/>
            <person name="Kellis M."/>
            <person name="Gelbart W."/>
            <person name="Iyer V.N."/>
            <person name="Pollard D.A."/>
            <person name="Sackton T.B."/>
            <person name="Larracuente A.M."/>
            <person name="Singh N.D."/>
            <person name="Abad J.P."/>
            <person name="Abt D.N."/>
            <person name="Adryan B."/>
            <person name="Aguade M."/>
            <person name="Akashi H."/>
            <person name="Anderson W.W."/>
            <person name="Aquadro C.F."/>
            <person name="Ardell D.H."/>
            <person name="Arguello R."/>
            <person name="Artieri C.G."/>
            <person name="Barbash D.A."/>
            <person name="Barker D."/>
            <person name="Barsanti P."/>
            <person name="Batterham P."/>
            <person name="Batzoglou S."/>
            <person name="Begun D."/>
            <person name="Bhutkar A."/>
            <person name="Blanco E."/>
            <person name="Bosak S.A."/>
            <person name="Bradley R.K."/>
            <person name="Brand A.D."/>
            <person name="Brent M.R."/>
            <person name="Brooks A.N."/>
            <person name="Brown R.H."/>
            <person name="Butlin R.K."/>
            <person name="Caggese C."/>
            <person name="Calvi B.R."/>
            <person name="Bernardo de Carvalho A."/>
            <person name="Caspi A."/>
            <person name="Castrezana S."/>
            <person name="Celniker S.E."/>
            <person name="Chang J.L."/>
            <person name="Chapple C."/>
            <person name="Chatterji S."/>
            <person name="Chinwalla A."/>
            <person name="Civetta A."/>
            <person name="Clifton S.W."/>
            <person name="Comeron J.M."/>
            <person name="Costello J.C."/>
            <person name="Coyne J.A."/>
            <person name="Daub J."/>
            <person name="David R.G."/>
            <person name="Delcher A.L."/>
            <person name="Delehaunty K."/>
            <person name="Do C.B."/>
            <person name="Ebling H."/>
            <person name="Edwards K."/>
            <person name="Eickbush T."/>
            <person name="Evans J.D."/>
            <person name="Filipski A."/>
            <person name="Findeiss S."/>
            <person name="Freyhult E."/>
            <person name="Fulton L."/>
            <person name="Fulton R."/>
            <person name="Garcia A.C."/>
            <person name="Gardiner A."/>
            <person name="Garfield D.A."/>
            <person name="Garvin B.E."/>
            <person name="Gibson G."/>
            <person name="Gilbert D."/>
            <person name="Gnerre S."/>
            <person name="Godfrey J."/>
            <person name="Good R."/>
            <person name="Gotea V."/>
            <person name="Gravely B."/>
            <person name="Greenberg A.J."/>
            <person name="Griffiths-Jones S."/>
            <person name="Gross S."/>
            <person name="Guigo R."/>
            <person name="Gustafson E.A."/>
            <person name="Haerty W."/>
            <person name="Hahn M.W."/>
            <person name="Halligan D.L."/>
            <person name="Halpern A.L."/>
            <person name="Halter G.M."/>
            <person name="Han M.V."/>
            <person name="Heger A."/>
            <person name="Hillier L."/>
            <person name="Hinrichs A.S."/>
            <person name="Holmes I."/>
            <person name="Hoskins R.A."/>
            <person name="Hubisz M.J."/>
            <person name="Hultmark D."/>
            <person name="Huntley M.A."/>
            <person name="Jaffe D.B."/>
            <person name="Jagadeeshan S."/>
            <person name="Jeck W.R."/>
            <person name="Johnson J."/>
            <person name="Jones C.D."/>
            <person name="Jordan W.C."/>
            <person name="Karpen G.H."/>
            <person name="Kataoka E."/>
            <person name="Keightley P.D."/>
            <person name="Kheradpour P."/>
            <person name="Kirkness E.F."/>
            <person name="Koerich L.B."/>
            <person name="Kristiansen K."/>
            <person name="Kudrna D."/>
            <person name="Kulathinal R.J."/>
            <person name="Kumar S."/>
            <person name="Kwok R."/>
            <person name="Lander E."/>
            <person name="Langley C.H."/>
            <person name="Lapoint R."/>
            <person name="Lazzaro B.P."/>
            <person name="Lee S.J."/>
            <person name="Levesque L."/>
            <person name="Li R."/>
            <person name="Lin C.F."/>
            <person name="Lin M.F."/>
            <person name="Lindblad-Toh K."/>
            <person name="Llopart A."/>
            <person name="Long M."/>
            <person name="Low L."/>
            <person name="Lozovsky E."/>
            <person name="Lu J."/>
            <person name="Luo M."/>
            <person name="Machado C.A."/>
            <person name="Makalowski W."/>
            <person name="Marzo M."/>
            <person name="Matsuda M."/>
            <person name="Matzkin L."/>
            <person name="McAllister B."/>
            <person name="McBride C.S."/>
            <person name="McKernan B."/>
            <person name="McKernan K."/>
            <person name="Mendez-Lago M."/>
            <person name="Minx P."/>
            <person name="Mollenhauer M.U."/>
            <person name="Montooth K."/>
            <person name="Mount S.M."/>
            <person name="Mu X."/>
            <person name="Myers E."/>
            <person name="Negre B."/>
            <person name="Newfeld S."/>
            <person name="Nielsen R."/>
            <person name="Noor M.A."/>
            <person name="O'Grady P."/>
            <person name="Pachter L."/>
            <person name="Papaceit M."/>
            <person name="Parisi M.J."/>
            <person name="Parisi M."/>
            <person name="Parts L."/>
            <person name="Pedersen J.S."/>
            <person name="Pesole G."/>
            <person name="Phillippy A.M."/>
            <person name="Ponting C.P."/>
            <person name="Pop M."/>
            <person name="Porcelli D."/>
            <person name="Powell J.R."/>
            <person name="Prohaska S."/>
            <person name="Pruitt K."/>
            <person name="Puig M."/>
            <person name="Quesneville H."/>
            <person name="Ram K.R."/>
            <person name="Rand D."/>
            <person name="Rasmussen M.D."/>
            <person name="Reed L.K."/>
            <person name="Reenan R."/>
            <person name="Reily A."/>
            <person name="Remington K.A."/>
            <person name="Rieger T.T."/>
            <person name="Ritchie M.G."/>
            <person name="Robin C."/>
            <person name="Rogers Y.H."/>
            <person name="Rohde C."/>
            <person name="Rozas J."/>
            <person name="Rubenfield M.J."/>
            <person name="Ruiz A."/>
            <person name="Russo S."/>
            <person name="Salzberg S.L."/>
            <person name="Sanchez-Gracia A."/>
            <person name="Saranga D.J."/>
            <person name="Sato H."/>
            <person name="Schaeffer S.W."/>
            <person name="Schatz M.C."/>
            <person name="Schlenke T."/>
            <person name="Schwartz R."/>
            <person name="Segarra C."/>
            <person name="Singh R.S."/>
            <person name="Sirot L."/>
            <person name="Sirota M."/>
            <person name="Sisneros N.B."/>
            <person name="Smith C.D."/>
            <person name="Smith T.F."/>
            <person name="Spieth J."/>
            <person name="Stage D.E."/>
            <person name="Stark A."/>
            <person name="Stephan W."/>
            <person name="Strausberg R.L."/>
            <person name="Strempel S."/>
            <person name="Sturgill D."/>
            <person name="Sutton G."/>
            <person name="Sutton G.G."/>
            <person name="Tao W."/>
            <person name="Teichmann S."/>
            <person name="Tobari Y.N."/>
            <person name="Tomimura Y."/>
            <person name="Tsolas J.M."/>
            <person name="Valente V.L."/>
            <person name="Venter E."/>
            <person name="Venter J.C."/>
            <person name="Vicario S."/>
            <person name="Vieira F.G."/>
            <person name="Vilella A.J."/>
            <person name="Villasante A."/>
            <person name="Walenz B."/>
            <person name="Wang J."/>
            <person name="Wasserman M."/>
            <person name="Watts T."/>
            <person name="Wilson D."/>
            <person name="Wilson R.K."/>
            <person name="Wing R.A."/>
            <person name="Wolfner M.F."/>
            <person name="Wong A."/>
            <person name="Wong G.K."/>
            <person name="Wu C.I."/>
            <person name="Wu G."/>
            <person name="Yamamoto D."/>
            <person name="Yang H.P."/>
            <person name="Yang S.P."/>
            <person name="Yorke J.A."/>
            <person name="Yoshida K."/>
            <person name="Zdobnov E."/>
            <person name="Zhang P."/>
            <person name="Zhang Y."/>
            <person name="Zimin A.V."/>
            <person name="Baldwin J."/>
            <person name="Abdouelleil A."/>
            <person name="Abdulkadir J."/>
            <person name="Abebe A."/>
            <person name="Abera B."/>
            <person name="Abreu J."/>
            <person name="Acer S.C."/>
            <person name="Aftuck L."/>
            <person name="Alexander A."/>
            <person name="An P."/>
            <person name="Anderson E."/>
            <person name="Anderson S."/>
            <person name="Arachi H."/>
            <person name="Azer M."/>
            <person name="Bachantsang P."/>
            <person name="Barry A."/>
            <person name="Bayul T."/>
            <person name="Berlin A."/>
            <person name="Bessette D."/>
            <person name="Bloom T."/>
            <person name="Blye J."/>
            <person name="Boguslavskiy L."/>
            <person name="Bonnet C."/>
            <person name="Boukhgalter B."/>
            <person name="Bourzgui I."/>
            <person name="Brown A."/>
            <person name="Cahill P."/>
            <person name="Channer S."/>
            <person name="Cheshatsang Y."/>
            <person name="Chuda L."/>
            <person name="Citroen M."/>
            <person name="Collymore A."/>
            <person name="Cooke P."/>
            <person name="Costello M."/>
            <person name="D'Aco K."/>
            <person name="Daza R."/>
            <person name="De Haan G."/>
            <person name="DeGray S."/>
            <person name="DeMaso C."/>
            <person name="Dhargay N."/>
            <person name="Dooley K."/>
            <person name="Dooley E."/>
            <person name="Doricent M."/>
            <person name="Dorje P."/>
            <person name="Dorjee K."/>
            <person name="Dupes A."/>
            <person name="Elong R."/>
            <person name="Falk J."/>
            <person name="Farina A."/>
            <person name="Faro S."/>
            <person name="Ferguson D."/>
            <person name="Fisher S."/>
            <person name="Foley C.D."/>
            <person name="Franke A."/>
            <person name="Friedrich D."/>
            <person name="Gadbois L."/>
            <person name="Gearin G."/>
            <person name="Gearin C.R."/>
            <person name="Giannoukos G."/>
            <person name="Goode T."/>
            <person name="Graham J."/>
            <person name="Grandbois E."/>
            <person name="Grewal S."/>
            <person name="Gyaltsen K."/>
            <person name="Hafez N."/>
            <person name="Hagos B."/>
            <person name="Hall J."/>
            <person name="Henson C."/>
            <person name="Hollinger A."/>
            <person name="Honan T."/>
            <person name="Huard M.D."/>
            <person name="Hughes L."/>
            <person name="Hurhula B."/>
            <person name="Husby M.E."/>
            <person name="Kamat A."/>
            <person name="Kanga B."/>
            <person name="Kashin S."/>
            <person name="Khazanovich D."/>
            <person name="Kisner P."/>
            <person name="Lance K."/>
            <person name="Lara M."/>
            <person name="Lee W."/>
            <person name="Lennon N."/>
            <person name="Letendre F."/>
            <person name="LeVine R."/>
            <person name="Lipovsky A."/>
            <person name="Liu X."/>
            <person name="Liu J."/>
            <person name="Liu S."/>
            <person name="Lokyitsang T."/>
            <person name="Lokyitsang Y."/>
            <person name="Lubonja R."/>
            <person name="Lui A."/>
            <person name="MacDonald P."/>
            <person name="Magnisalis V."/>
            <person name="Maru K."/>
            <person name="Matthews C."/>
            <person name="McCusker W."/>
            <person name="McDonough S."/>
            <person name="Mehta T."/>
            <person name="Meldrim J."/>
            <person name="Meneus L."/>
            <person name="Mihai O."/>
            <person name="Mihalev A."/>
            <person name="Mihova T."/>
            <person name="Mittelman R."/>
            <person name="Mlenga V."/>
            <person name="Montmayeur A."/>
            <person name="Mulrain L."/>
            <person name="Navidi A."/>
            <person name="Naylor J."/>
            <person name="Negash T."/>
            <person name="Nguyen T."/>
            <person name="Nguyen N."/>
            <person name="Nicol R."/>
            <person name="Norbu C."/>
            <person name="Norbu N."/>
            <person name="Novod N."/>
            <person name="O'Neill B."/>
            <person name="Osman S."/>
            <person name="Markiewicz E."/>
            <person name="Oyono O.L."/>
            <person name="Patti C."/>
            <person name="Phunkhang P."/>
            <person name="Pierre F."/>
            <person name="Priest M."/>
            <person name="Raghuraman S."/>
            <person name="Rege F."/>
            <person name="Reyes R."/>
            <person name="Rise C."/>
            <person name="Rogov P."/>
            <person name="Ross K."/>
            <person name="Ryan E."/>
            <person name="Settipalli S."/>
            <person name="Shea T."/>
            <person name="Sherpa N."/>
            <person name="Shi L."/>
            <person name="Shih D."/>
            <person name="Sparrow T."/>
            <person name="Spaulding J."/>
            <person name="Stalker J."/>
            <person name="Stange-Thomann N."/>
            <person name="Stavropoulos S."/>
            <person name="Stone C."/>
            <person name="Strader C."/>
            <person name="Tesfaye S."/>
            <person name="Thomson T."/>
            <person name="Thoulutsang Y."/>
            <person name="Thoulutsang D."/>
            <person name="Topham K."/>
            <person name="Topping I."/>
            <person name="Tsamla T."/>
            <person name="Vassiliev H."/>
            <person name="Vo A."/>
            <person name="Wangchuk T."/>
            <person name="Wangdi T."/>
            <person name="Weiand M."/>
            <person name="Wilkinson J."/>
            <person name="Wilson A."/>
            <person name="Yadav S."/>
            <person name="Young G."/>
            <person name="Yu Q."/>
            <person name="Zembek L."/>
            <person name="Zhong D."/>
            <person name="Zimmer A."/>
            <person name="Zwirko Z."/>
            <person name="Jaffe D.B."/>
            <person name="Alvarez P."/>
            <person name="Brockman W."/>
            <person name="Butler J."/>
            <person name="Chin C."/>
            <person name="Gnerre S."/>
            <person name="Grabherr M."/>
            <person name="Kleber M."/>
            <person name="Mauceli E."/>
            <person name="MacCallum I."/>
        </authorList>
    </citation>
    <scope>NUCLEOTIDE SEQUENCE [LARGE SCALE GENOMIC DNA]</scope>
    <source>
        <strain evidence="4">Tai18E2 / Tucson 14021-0261.01</strain>
    </source>
</reference>
<evidence type="ECO:0000313" key="3">
    <source>
        <dbReference type="EMBL" id="EDX02309.2"/>
    </source>
</evidence>
<evidence type="ECO:0000256" key="2">
    <source>
        <dbReference type="SAM" id="SignalP"/>
    </source>
</evidence>
<feature type="compositionally biased region" description="Low complexity" evidence="1">
    <location>
        <begin position="400"/>
        <end position="413"/>
    </location>
</feature>
<evidence type="ECO:0000256" key="1">
    <source>
        <dbReference type="SAM" id="MobiDB-lite"/>
    </source>
</evidence>
<gene>
    <name evidence="3" type="primary">Dyak\GE17490</name>
    <name evidence="3" type="synonym">dyak_GLEANR_18815</name>
    <name evidence="3" type="synonym">GE17490</name>
    <name evidence="3" type="ORF">Dyak_GE17490</name>
</gene>
<keyword evidence="4" id="KW-1185">Reference proteome</keyword>
<reference evidence="3 4" key="2">
    <citation type="journal article" date="2007" name="PLoS Biol.">
        <title>Principles of genome evolution in the Drosophila melanogaster species group.</title>
        <authorList>
            <person name="Ranz J.M."/>
            <person name="Maurin D."/>
            <person name="Chan Y.S."/>
            <person name="von Grotthuss M."/>
            <person name="Hillier L.W."/>
            <person name="Roote J."/>
            <person name="Ashburner M."/>
            <person name="Bergman C.M."/>
        </authorList>
    </citation>
    <scope>NUCLEOTIDE SEQUENCE [LARGE SCALE GENOMIC DNA]</scope>
    <source>
        <strain evidence="4">Tai18E2 / Tucson 14021-0261.01</strain>
    </source>
</reference>
<dbReference type="HOGENOM" id="CLU_636596_0_0_1"/>
<protein>
    <submittedName>
        <fullName evidence="3">Uncharacterized protein</fullName>
    </submittedName>
</protein>
<proteinExistence type="predicted"/>
<feature type="signal peptide" evidence="2">
    <location>
        <begin position="1"/>
        <end position="23"/>
    </location>
</feature>
<organism evidence="3 4">
    <name type="scientific">Drosophila yakuba</name>
    <name type="common">Fruit fly</name>
    <dbReference type="NCBI Taxonomy" id="7245"/>
    <lineage>
        <taxon>Eukaryota</taxon>
        <taxon>Metazoa</taxon>
        <taxon>Ecdysozoa</taxon>
        <taxon>Arthropoda</taxon>
        <taxon>Hexapoda</taxon>
        <taxon>Insecta</taxon>
        <taxon>Pterygota</taxon>
        <taxon>Neoptera</taxon>
        <taxon>Endopterygota</taxon>
        <taxon>Diptera</taxon>
        <taxon>Brachycera</taxon>
        <taxon>Muscomorpha</taxon>
        <taxon>Ephydroidea</taxon>
        <taxon>Drosophilidae</taxon>
        <taxon>Drosophila</taxon>
        <taxon>Sophophora</taxon>
    </lineage>
</organism>
<name>B4Q0N8_DROYA</name>
<dbReference type="KEGG" id="dya:Dyak_GE17490"/>
<evidence type="ECO:0000313" key="4">
    <source>
        <dbReference type="Proteomes" id="UP000002282"/>
    </source>
</evidence>
<feature type="chain" id="PRO_5006459287" evidence="2">
    <location>
        <begin position="24"/>
        <end position="429"/>
    </location>
</feature>
<dbReference type="Proteomes" id="UP000002282">
    <property type="component" value="Chromosome X"/>
</dbReference>
<dbReference type="EMBL" id="CM000162">
    <property type="protein sequence ID" value="EDX02309.2"/>
    <property type="molecule type" value="Genomic_DNA"/>
</dbReference>
<dbReference type="eggNOG" id="ENOG502TBS1">
    <property type="taxonomic scope" value="Eukaryota"/>
</dbReference>
<dbReference type="AlphaFoldDB" id="B4Q0N8"/>
<dbReference type="OrthoDB" id="8017601at2759"/>
<sequence>MFPIYAVIVGLSVLSLLPQDASGSCSLSTVAPAPFHLISFGSKQLLSDTPQTFEVQTDQTIDLFCASGFIINFETVDYNEPSTKTLTETKLTMECRPYQYFTHDGKNYRTPLVRCRKEVLQLFESETSLPNCTDMTLVLGSKFGDKRLIKNAALCYDIIATQLKYIAYTTIFKEHRIVAETQLGQLNDVGLNIQVNYEENLFWIISRRELNAYLAKEKQLFSEDTFQVGSLVQDVTVSRQLAGYENLMTTVWFEVLRSGNWKHWTTAMHDAIGMHFDIRLGVSGVLELPTVAGQSCNASRSLRIALDDGRYVTIPAHIWAHVHAVEETGTGLDEFVIIGHNSPFYRSGSSDLCPSMCNQVSWLRNSVFASLHEFPVLGMVQCCRVEDVAHKLDNFPGSFGPRTTEGTGTTEPTAPKMDFPFSGVLGTVE</sequence>
<feature type="region of interest" description="Disordered" evidence="1">
    <location>
        <begin position="397"/>
        <end position="429"/>
    </location>
</feature>
<keyword evidence="2" id="KW-0732">Signal</keyword>